<proteinExistence type="predicted"/>
<reference evidence="1" key="1">
    <citation type="submission" date="2022-07" db="EMBL/GenBank/DDBJ databases">
        <authorList>
            <person name="Macas J."/>
            <person name="Novak P."/>
            <person name="Neumann P."/>
        </authorList>
    </citation>
    <scope>NUCLEOTIDE SEQUENCE</scope>
</reference>
<keyword evidence="2" id="KW-1185">Reference proteome</keyword>
<comment type="caution">
    <text evidence="1">The sequence shown here is derived from an EMBL/GenBank/DDBJ whole genome shotgun (WGS) entry which is preliminary data.</text>
</comment>
<evidence type="ECO:0000313" key="2">
    <source>
        <dbReference type="Proteomes" id="UP001152484"/>
    </source>
</evidence>
<gene>
    <name evidence="1" type="ORF">CEURO_LOCUS284</name>
</gene>
<protein>
    <submittedName>
        <fullName evidence="1">Uncharacterized protein</fullName>
    </submittedName>
</protein>
<accession>A0A9P0VNG7</accession>
<organism evidence="1 2">
    <name type="scientific">Cuscuta europaea</name>
    <name type="common">European dodder</name>
    <dbReference type="NCBI Taxonomy" id="41803"/>
    <lineage>
        <taxon>Eukaryota</taxon>
        <taxon>Viridiplantae</taxon>
        <taxon>Streptophyta</taxon>
        <taxon>Embryophyta</taxon>
        <taxon>Tracheophyta</taxon>
        <taxon>Spermatophyta</taxon>
        <taxon>Magnoliopsida</taxon>
        <taxon>eudicotyledons</taxon>
        <taxon>Gunneridae</taxon>
        <taxon>Pentapetalae</taxon>
        <taxon>asterids</taxon>
        <taxon>lamiids</taxon>
        <taxon>Solanales</taxon>
        <taxon>Convolvulaceae</taxon>
        <taxon>Cuscuteae</taxon>
        <taxon>Cuscuta</taxon>
        <taxon>Cuscuta subgen. Cuscuta</taxon>
    </lineage>
</organism>
<dbReference type="EMBL" id="CAMAPE010000002">
    <property type="protein sequence ID" value="CAH9052072.1"/>
    <property type="molecule type" value="Genomic_DNA"/>
</dbReference>
<dbReference type="Proteomes" id="UP001152484">
    <property type="component" value="Unassembled WGS sequence"/>
</dbReference>
<name>A0A9P0VNG7_CUSEU</name>
<evidence type="ECO:0000313" key="1">
    <source>
        <dbReference type="EMBL" id="CAH9052072.1"/>
    </source>
</evidence>
<sequence length="107" mass="12658">MHSPPKPFFFLPLREGLNLRQRDSTDFSNRELQIDSDSQRANHCRIFTIKPHRSDFNPGVWGIWKQSMSGRIWFANGWKPSLDELLRLCATCNQISYQFLRCKSRTK</sequence>
<dbReference type="AlphaFoldDB" id="A0A9P0VNG7"/>